<proteinExistence type="predicted"/>
<dbReference type="PANTHER" id="PTHR10000">
    <property type="entry name" value="PHOSPHOSERINE PHOSPHATASE"/>
    <property type="match status" value="1"/>
</dbReference>
<dbReference type="SFLD" id="SFLDS00003">
    <property type="entry name" value="Haloacid_Dehalogenase"/>
    <property type="match status" value="1"/>
</dbReference>
<dbReference type="NCBIfam" id="TIGR01484">
    <property type="entry name" value="HAD-SF-IIB"/>
    <property type="match status" value="1"/>
</dbReference>
<organism evidence="1 2">
    <name type="scientific">Oenococcus oeni ATCC BAA-1163</name>
    <dbReference type="NCBI Taxonomy" id="379360"/>
    <lineage>
        <taxon>Bacteria</taxon>
        <taxon>Bacillati</taxon>
        <taxon>Bacillota</taxon>
        <taxon>Bacilli</taxon>
        <taxon>Lactobacillales</taxon>
        <taxon>Lactobacillaceae</taxon>
        <taxon>Oenococcus</taxon>
    </lineage>
</organism>
<reference evidence="1 2" key="1">
    <citation type="submission" date="2006-11" db="EMBL/GenBank/DDBJ databases">
        <authorList>
            <consortium name="Laboratoire de Microbiologie (Universite Bourgogne)"/>
            <consortium name="GENOME Express"/>
            <consortium name="UMR Oenologie Ampelologie (Universite Bordeaux 2)"/>
            <person name="Guzzo J."/>
        </authorList>
    </citation>
    <scope>NUCLEOTIDE SEQUENCE [LARGE SCALE GENOMIC DNA]</scope>
    <source>
        <strain evidence="1 2">ATCC BAA-1163</strain>
    </source>
</reference>
<dbReference type="SFLD" id="SFLDG01140">
    <property type="entry name" value="C2.B:_Phosphomannomutase_and_P"/>
    <property type="match status" value="1"/>
</dbReference>
<keyword evidence="1" id="KW-0378">Hydrolase</keyword>
<dbReference type="InterPro" id="IPR036412">
    <property type="entry name" value="HAD-like_sf"/>
</dbReference>
<dbReference type="GO" id="GO:0005829">
    <property type="term" value="C:cytosol"/>
    <property type="evidence" value="ECO:0007669"/>
    <property type="project" value="TreeGrafter"/>
</dbReference>
<dbReference type="PANTHER" id="PTHR10000:SF53">
    <property type="entry name" value="5-AMINO-6-(5-PHOSPHO-D-RIBITYLAMINO)URACIL PHOSPHATASE YBJI-RELATED"/>
    <property type="match status" value="1"/>
</dbReference>
<dbReference type="Gene3D" id="3.30.1240.10">
    <property type="match status" value="1"/>
</dbReference>
<sequence>MLKLFEVIFWRADMDLKVIASDMDGTFLRDDKSYNVDRFSEQLAEMNHRNIKFVAASGNKISHLKKIFAPVLKKGLKISYVASNGAASYDYDKLVHAAFLSDQQIQKVIDWNAENPDSDNNFVILTGLKKSYVSNHATPELIKEISEWYHDIEQIDKLMESKEKILEVTFLWKNVDVAKQVDRLRRVFGDEVHSTGSGFGNVDVLAADTNKATGLKFLQKRWMATDQQIVTFGDNENDLEMLKKYPKSYLMINSDISMQTKIKLKTRLDNNHDGVLDVIDSLLKEN</sequence>
<dbReference type="InterPro" id="IPR006379">
    <property type="entry name" value="HAD-SF_hydro_IIB"/>
</dbReference>
<protein>
    <submittedName>
        <fullName evidence="1">Hydrolase, HAD superfamily</fullName>
    </submittedName>
</protein>
<comment type="caution">
    <text evidence="1">The sequence shown here is derived from an EMBL/GenBank/DDBJ whole genome shotgun (WGS) entry which is preliminary data.</text>
</comment>
<dbReference type="Pfam" id="PF08282">
    <property type="entry name" value="Hydrolase_3"/>
    <property type="match status" value="1"/>
</dbReference>
<dbReference type="AlphaFoldDB" id="A0NI27"/>
<evidence type="ECO:0000313" key="2">
    <source>
        <dbReference type="Proteomes" id="UP000003346"/>
    </source>
</evidence>
<dbReference type="Gene3D" id="3.40.50.1000">
    <property type="entry name" value="HAD superfamily/HAD-like"/>
    <property type="match status" value="1"/>
</dbReference>
<dbReference type="GO" id="GO:0000287">
    <property type="term" value="F:magnesium ion binding"/>
    <property type="evidence" value="ECO:0007669"/>
    <property type="project" value="TreeGrafter"/>
</dbReference>
<name>A0NI27_OENOE</name>
<evidence type="ECO:0000313" key="1">
    <source>
        <dbReference type="EMBL" id="EAV39831.1"/>
    </source>
</evidence>
<dbReference type="SUPFAM" id="SSF56784">
    <property type="entry name" value="HAD-like"/>
    <property type="match status" value="1"/>
</dbReference>
<dbReference type="InterPro" id="IPR023214">
    <property type="entry name" value="HAD_sf"/>
</dbReference>
<dbReference type="HOGENOM" id="CLU_044146_5_0_9"/>
<dbReference type="GO" id="GO:0016791">
    <property type="term" value="F:phosphatase activity"/>
    <property type="evidence" value="ECO:0007669"/>
    <property type="project" value="TreeGrafter"/>
</dbReference>
<dbReference type="Proteomes" id="UP000003346">
    <property type="component" value="Unassembled WGS sequence"/>
</dbReference>
<accession>A0NI27</accession>
<gene>
    <name evidence="1" type="ORF">OENOO_44004</name>
</gene>
<dbReference type="EMBL" id="AAUV01000039">
    <property type="protein sequence ID" value="EAV39831.1"/>
    <property type="molecule type" value="Genomic_DNA"/>
</dbReference>